<organism evidence="1 2">
    <name type="scientific">Saccharomyces kudriavzevii (strain ATCC MYA-4449 / AS 2.2408 / CBS 8840 / NBRC 1802 / NCYC 2889)</name>
    <name type="common">Yeast</name>
    <dbReference type="NCBI Taxonomy" id="226230"/>
    <lineage>
        <taxon>Eukaryota</taxon>
        <taxon>Fungi</taxon>
        <taxon>Dikarya</taxon>
        <taxon>Ascomycota</taxon>
        <taxon>Saccharomycotina</taxon>
        <taxon>Saccharomycetes</taxon>
        <taxon>Saccharomycetales</taxon>
        <taxon>Saccharomycetaceae</taxon>
        <taxon>Saccharomyces</taxon>
    </lineage>
</organism>
<evidence type="ECO:0000313" key="1">
    <source>
        <dbReference type="EMBL" id="CAI4055931.1"/>
    </source>
</evidence>
<evidence type="ECO:0000313" key="2">
    <source>
        <dbReference type="Proteomes" id="UP001162087"/>
    </source>
</evidence>
<dbReference type="GO" id="GO:0004527">
    <property type="term" value="F:exonuclease activity"/>
    <property type="evidence" value="ECO:0007669"/>
    <property type="project" value="UniProtKB-KW"/>
</dbReference>
<dbReference type="InterPro" id="IPR010347">
    <property type="entry name" value="Tdp1"/>
</dbReference>
<dbReference type="GO" id="GO:0005634">
    <property type="term" value="C:nucleus"/>
    <property type="evidence" value="ECO:0007669"/>
    <property type="project" value="UniProtKB-SubCell"/>
</dbReference>
<dbReference type="EMBL" id="OX365897">
    <property type="protein sequence ID" value="CAI4055931.1"/>
    <property type="molecule type" value="Genomic_DNA"/>
</dbReference>
<dbReference type="PANTHER" id="PTHR12415">
    <property type="entry name" value="TYROSYL-DNA PHOSPHODIESTERASE 1"/>
    <property type="match status" value="1"/>
</dbReference>
<dbReference type="CDD" id="cd09194">
    <property type="entry name" value="PLDc_yTdp1_1"/>
    <property type="match status" value="1"/>
</dbReference>
<sequence>MHGTMSSSKDNGDEGSNGCGMSQETMSRVKRKRSEVAEKVAQRWKSYRYSADIENKTTDDHSDGDGHNDDECVIINESKVIDLTGPEHDLEAKEEACGAGNNAVFKLIKSDFYEAGDFVGVADDMITLKDIFCEQSLKRSILFSFQYELDFLLRQFHENIDNITIVGQKGTIVPVEARTMGAALLGTLRKIKLIEITMPPYASHHTKLIINFYDNGECRIFLPSNNFTSMETNLPQQVCWCSPVLQIDKEQPPVPFKTDLIKYLTSYHVKDIDELITRSVETVDFAPLSELEFVYSTPSRFQSSGLLSFYDKLEELSTGAATGDITKHYLCQTSSIGTSISRARDENLWTHLMIPLFTGIISAPVEGTHGRKKVKVPTTDSLVAEYTQGRIKPYIIFPTEREIMTSPLRQASSGWFHFQYLQKRSYYEMLRNQLKVFYKQDLATVTRRRGTTPAHSKFYMHCTTQPAESCDASRAFQELEWCLYTSANLSQTAWGTVSRKPRNYEAGVLYHSSKLAGIQRVTCRSFTRDRPSKGGNPSHVAVPFTLPVVPYGAAEDECFCLARHENE</sequence>
<dbReference type="GO" id="GO:0017005">
    <property type="term" value="F:3'-tyrosyl-DNA phosphodiesterase activity"/>
    <property type="evidence" value="ECO:0007669"/>
    <property type="project" value="TreeGrafter"/>
</dbReference>
<dbReference type="Pfam" id="PF06087">
    <property type="entry name" value="Tyr-DNA_phospho"/>
    <property type="match status" value="1"/>
</dbReference>
<dbReference type="Proteomes" id="UP001162087">
    <property type="component" value="Chromosome 2"/>
</dbReference>
<dbReference type="SUPFAM" id="SSF56024">
    <property type="entry name" value="Phospholipase D/nuclease"/>
    <property type="match status" value="2"/>
</dbReference>
<dbReference type="Gene3D" id="3.30.870.10">
    <property type="entry name" value="Endonuclease Chain A"/>
    <property type="match status" value="2"/>
</dbReference>
<accession>A0AA35JDY8</accession>
<proteinExistence type="predicted"/>
<dbReference type="GO" id="GO:0003697">
    <property type="term" value="F:single-stranded DNA binding"/>
    <property type="evidence" value="ECO:0007669"/>
    <property type="project" value="TreeGrafter"/>
</dbReference>
<name>A0AA35JDY8_SACK1</name>
<dbReference type="GO" id="GO:0006281">
    <property type="term" value="P:DNA repair"/>
    <property type="evidence" value="ECO:0007669"/>
    <property type="project" value="UniProtKB-KW"/>
</dbReference>
<keyword evidence="2" id="KW-1185">Reference proteome</keyword>
<dbReference type="CDD" id="cd09196">
    <property type="entry name" value="PLDc_yTdp1_2"/>
    <property type="match status" value="1"/>
</dbReference>
<protein>
    <submittedName>
        <fullName evidence="1">Uncharacterized protein</fullName>
    </submittedName>
</protein>
<dbReference type="PANTHER" id="PTHR12415:SF0">
    <property type="entry name" value="TYROSYL-DNA PHOSPHODIESTERASE 1"/>
    <property type="match status" value="1"/>
</dbReference>
<dbReference type="GO" id="GO:0003690">
    <property type="term" value="F:double-stranded DNA binding"/>
    <property type="evidence" value="ECO:0007669"/>
    <property type="project" value="TreeGrafter"/>
</dbReference>
<gene>
    <name evidence="1" type="primary">SKDI02G3310</name>
    <name evidence="1" type="ORF">SKDI_02G3310</name>
</gene>
<dbReference type="OrthoDB" id="47785at2759"/>
<reference evidence="1" key="1">
    <citation type="submission" date="2022-10" db="EMBL/GenBank/DDBJ databases">
        <authorList>
            <person name="Byrne P K."/>
        </authorList>
    </citation>
    <scope>NUCLEOTIDE SEQUENCE</scope>
    <source>
        <strain evidence="1">IFO1802</strain>
    </source>
</reference>